<comment type="caution">
    <text evidence="2">The sequence shown here is derived from an EMBL/GenBank/DDBJ whole genome shotgun (WGS) entry which is preliminary data.</text>
</comment>
<dbReference type="EMBL" id="BAABJI010000002">
    <property type="protein sequence ID" value="GAA4922194.1"/>
    <property type="molecule type" value="Genomic_DNA"/>
</dbReference>
<reference evidence="3" key="1">
    <citation type="journal article" date="2019" name="Int. J. Syst. Evol. Microbiol.">
        <title>The Global Catalogue of Microorganisms (GCM) 10K type strain sequencing project: providing services to taxonomists for standard genome sequencing and annotation.</title>
        <authorList>
            <consortium name="The Broad Institute Genomics Platform"/>
            <consortium name="The Broad Institute Genome Sequencing Center for Infectious Disease"/>
            <person name="Wu L."/>
            <person name="Ma J."/>
        </authorList>
    </citation>
    <scope>NUCLEOTIDE SEQUENCE [LARGE SCALE GENOMIC DNA]</scope>
    <source>
        <strain evidence="3">JCM 18283</strain>
    </source>
</reference>
<organism evidence="2 3">
    <name type="scientific">Mucilaginibacter defluvii</name>
    <dbReference type="NCBI Taxonomy" id="1196019"/>
    <lineage>
        <taxon>Bacteria</taxon>
        <taxon>Pseudomonadati</taxon>
        <taxon>Bacteroidota</taxon>
        <taxon>Sphingobacteriia</taxon>
        <taxon>Sphingobacteriales</taxon>
        <taxon>Sphingobacteriaceae</taxon>
        <taxon>Mucilaginibacter</taxon>
    </lineage>
</organism>
<evidence type="ECO:0000313" key="2">
    <source>
        <dbReference type="EMBL" id="GAA4922194.1"/>
    </source>
</evidence>
<accession>A0ABP9FYT2</accession>
<dbReference type="RefSeq" id="WP_345331802.1">
    <property type="nucleotide sequence ID" value="NZ_BAABJI010000002.1"/>
</dbReference>
<evidence type="ECO:0008006" key="4">
    <source>
        <dbReference type="Google" id="ProtNLM"/>
    </source>
</evidence>
<feature type="signal peptide" evidence="1">
    <location>
        <begin position="1"/>
        <end position="20"/>
    </location>
</feature>
<proteinExistence type="predicted"/>
<protein>
    <recommendedName>
        <fullName evidence="4">Tetratricopeptide repeat protein</fullName>
    </recommendedName>
</protein>
<dbReference type="InterPro" id="IPR011990">
    <property type="entry name" value="TPR-like_helical_dom_sf"/>
</dbReference>
<gene>
    <name evidence="2" type="ORF">GCM10023313_27640</name>
</gene>
<keyword evidence="3" id="KW-1185">Reference proteome</keyword>
<dbReference type="SUPFAM" id="SSF48452">
    <property type="entry name" value="TPR-like"/>
    <property type="match status" value="1"/>
</dbReference>
<sequence>MLKKTIFFITILLCAVSAQAQTVDTAAVFDKYLDLNMAMFEGNADNAERIAENIMADTVALPPKARTNYYNILGKLYEERHPAEAKVYYERVLAHMPDFYVAHLALGYIYLKEAEEAEKKKQSDPTTANKWAYINSAKKAIVHLEKAQACDPNDDTLNGITSLYKKLNDTAGLANLKTRLASLSNNCIDLLETQ</sequence>
<evidence type="ECO:0000256" key="1">
    <source>
        <dbReference type="SAM" id="SignalP"/>
    </source>
</evidence>
<dbReference type="Proteomes" id="UP001501436">
    <property type="component" value="Unassembled WGS sequence"/>
</dbReference>
<dbReference type="Gene3D" id="1.25.40.10">
    <property type="entry name" value="Tetratricopeptide repeat domain"/>
    <property type="match status" value="1"/>
</dbReference>
<name>A0ABP9FYT2_9SPHI</name>
<keyword evidence="1" id="KW-0732">Signal</keyword>
<feature type="chain" id="PRO_5045358221" description="Tetratricopeptide repeat protein" evidence="1">
    <location>
        <begin position="21"/>
        <end position="194"/>
    </location>
</feature>
<evidence type="ECO:0000313" key="3">
    <source>
        <dbReference type="Proteomes" id="UP001501436"/>
    </source>
</evidence>